<reference evidence="2" key="2">
    <citation type="submission" date="2022-01" db="EMBL/GenBank/DDBJ databases">
        <authorList>
            <person name="Yamashiro T."/>
            <person name="Shiraishi A."/>
            <person name="Satake H."/>
            <person name="Nakayama K."/>
        </authorList>
    </citation>
    <scope>NUCLEOTIDE SEQUENCE</scope>
</reference>
<feature type="region of interest" description="Disordered" evidence="1">
    <location>
        <begin position="26"/>
        <end position="50"/>
    </location>
</feature>
<feature type="region of interest" description="Disordered" evidence="1">
    <location>
        <begin position="62"/>
        <end position="89"/>
    </location>
</feature>
<keyword evidence="3" id="KW-1185">Reference proteome</keyword>
<organism evidence="2 3">
    <name type="scientific">Tanacetum coccineum</name>
    <dbReference type="NCBI Taxonomy" id="301880"/>
    <lineage>
        <taxon>Eukaryota</taxon>
        <taxon>Viridiplantae</taxon>
        <taxon>Streptophyta</taxon>
        <taxon>Embryophyta</taxon>
        <taxon>Tracheophyta</taxon>
        <taxon>Spermatophyta</taxon>
        <taxon>Magnoliopsida</taxon>
        <taxon>eudicotyledons</taxon>
        <taxon>Gunneridae</taxon>
        <taxon>Pentapetalae</taxon>
        <taxon>asterids</taxon>
        <taxon>campanulids</taxon>
        <taxon>Asterales</taxon>
        <taxon>Asteraceae</taxon>
        <taxon>Asteroideae</taxon>
        <taxon>Anthemideae</taxon>
        <taxon>Anthemidinae</taxon>
        <taxon>Tanacetum</taxon>
    </lineage>
</organism>
<gene>
    <name evidence="2" type="ORF">Tco_0953536</name>
</gene>
<reference evidence="2" key="1">
    <citation type="journal article" date="2022" name="Int. J. Mol. Sci.">
        <title>Draft Genome of Tanacetum Coccineum: Genomic Comparison of Closely Related Tanacetum-Family Plants.</title>
        <authorList>
            <person name="Yamashiro T."/>
            <person name="Shiraishi A."/>
            <person name="Nakayama K."/>
            <person name="Satake H."/>
        </authorList>
    </citation>
    <scope>NUCLEOTIDE SEQUENCE</scope>
</reference>
<protein>
    <submittedName>
        <fullName evidence="2">Uncharacterized protein</fullName>
    </submittedName>
</protein>
<comment type="caution">
    <text evidence="2">The sequence shown here is derived from an EMBL/GenBank/DDBJ whole genome shotgun (WGS) entry which is preliminary data.</text>
</comment>
<sequence>MHSLPWLACVQHELGLVMQTVPRTTYKGPSLLDEESDDGGSVKNKPVGHKLKLNLKAAKEATKKTVDLKPNPKTPVKPKSKEVDSVKSE</sequence>
<accession>A0ABQ5E2Z9</accession>
<dbReference type="Proteomes" id="UP001151760">
    <property type="component" value="Unassembled WGS sequence"/>
</dbReference>
<name>A0ABQ5E2Z9_9ASTR</name>
<feature type="compositionally biased region" description="Basic and acidic residues" evidence="1">
    <location>
        <begin position="79"/>
        <end position="89"/>
    </location>
</feature>
<proteinExistence type="predicted"/>
<dbReference type="EMBL" id="BQNB010015846">
    <property type="protein sequence ID" value="GJT44821.1"/>
    <property type="molecule type" value="Genomic_DNA"/>
</dbReference>
<evidence type="ECO:0000313" key="3">
    <source>
        <dbReference type="Proteomes" id="UP001151760"/>
    </source>
</evidence>
<evidence type="ECO:0000256" key="1">
    <source>
        <dbReference type="SAM" id="MobiDB-lite"/>
    </source>
</evidence>
<evidence type="ECO:0000313" key="2">
    <source>
        <dbReference type="EMBL" id="GJT44821.1"/>
    </source>
</evidence>